<dbReference type="GO" id="GO:0022857">
    <property type="term" value="F:transmembrane transporter activity"/>
    <property type="evidence" value="ECO:0007669"/>
    <property type="project" value="InterPro"/>
</dbReference>
<dbReference type="PANTHER" id="PTHR42826">
    <property type="entry name" value="DICARBOXYLATE TRANSPORTER 2.1, CHLOROPLASTIC"/>
    <property type="match status" value="1"/>
</dbReference>
<feature type="transmembrane region" description="Helical" evidence="6">
    <location>
        <begin position="369"/>
        <end position="389"/>
    </location>
</feature>
<organism evidence="7 8">
    <name type="scientific">Volucribacter amazonae</name>
    <dbReference type="NCBI Taxonomy" id="256731"/>
    <lineage>
        <taxon>Bacteria</taxon>
        <taxon>Pseudomonadati</taxon>
        <taxon>Pseudomonadota</taxon>
        <taxon>Gammaproteobacteria</taxon>
        <taxon>Pasteurellales</taxon>
        <taxon>Pasteurellaceae</taxon>
        <taxon>Volucribacter</taxon>
    </lineage>
</organism>
<evidence type="ECO:0000256" key="4">
    <source>
        <dbReference type="ARBA" id="ARBA00022989"/>
    </source>
</evidence>
<proteinExistence type="inferred from homology"/>
<keyword evidence="3 6" id="KW-0812">Transmembrane</keyword>
<dbReference type="InterPro" id="IPR001898">
    <property type="entry name" value="SLC13A/DASS"/>
</dbReference>
<evidence type="ECO:0000256" key="5">
    <source>
        <dbReference type="ARBA" id="ARBA00023136"/>
    </source>
</evidence>
<dbReference type="RefSeq" id="WP_279573230.1">
    <property type="nucleotide sequence ID" value="NZ_LWID01000001.1"/>
</dbReference>
<dbReference type="InterPro" id="IPR030676">
    <property type="entry name" value="CitT-rel"/>
</dbReference>
<evidence type="ECO:0000256" key="2">
    <source>
        <dbReference type="ARBA" id="ARBA00007349"/>
    </source>
</evidence>
<feature type="transmembrane region" description="Helical" evidence="6">
    <location>
        <begin position="278"/>
        <end position="296"/>
    </location>
</feature>
<dbReference type="NCBIfam" id="TIGR00785">
    <property type="entry name" value="dass"/>
    <property type="match status" value="1"/>
</dbReference>
<gene>
    <name evidence="7" type="ORF">A6A20_09590</name>
</gene>
<keyword evidence="5 6" id="KW-0472">Membrane</keyword>
<sequence>MSNIQYPNQVKFIPLIGIFALACCVWFFIQPPEGLTEPAWHTLIIFVSCIFAIVANVLPIGAIGIIGITLYALTSAGGDSTAAASIKTALSEFNSSLIWLIVCAFLIARGFVKTGLGKRIALLMIRFFGKHSLGLAYGLALADLILAPAMPSNTARCGGVIYPIARSLASSYHSNPDKETRGKLGTFLITCIGNVNDITSTIFMTAFTGNLLAAKLAKDAGVEMSWGGWLAIAIVPCLVALILVPLLVYFLTKPEVKSTPEAPALAKQQLAEMGKMNYGEWVMLFTVILLLILWVFGSSLNIDATVAALIGLSVMLLTSTLTWEEIKAEKGAWDTLIWFSALLMMASQLKKLGFTDWFGQVIGYELSHIMGGMNWIVILLILNAIYMYTHYFFASGNAQIAALYTVFLGVTITLNIPVAIAAFMFAFTSNLYSSLTQYTHARGPILYGSGYVSTATWWKTGFIVTLLNQLIFFTVGLAWWKMLGLY</sequence>
<keyword evidence="4 6" id="KW-1133">Transmembrane helix</keyword>
<dbReference type="Proteomes" id="UP001155500">
    <property type="component" value="Unassembled WGS sequence"/>
</dbReference>
<feature type="transmembrane region" description="Helical" evidence="6">
    <location>
        <begin position="41"/>
        <end position="73"/>
    </location>
</feature>
<feature type="transmembrane region" description="Helical" evidence="6">
    <location>
        <begin position="331"/>
        <end position="349"/>
    </location>
</feature>
<feature type="transmembrane region" description="Helical" evidence="6">
    <location>
        <begin position="226"/>
        <end position="251"/>
    </location>
</feature>
<reference evidence="7" key="1">
    <citation type="submission" date="2016-03" db="EMBL/GenBank/DDBJ databases">
        <title>Co-evolution between Pasteurellaceae and their hosts.</title>
        <authorList>
            <person name="Hansen M.J."/>
            <person name="Bojesen A.M."/>
            <person name="Planet P."/>
        </authorList>
    </citation>
    <scope>NUCLEOTIDE SEQUENCE</scope>
    <source>
        <strain evidence="7">146/S8/89</strain>
    </source>
</reference>
<comment type="similarity">
    <text evidence="2">Belongs to the SLC13A/DASS transporter (TC 2.A.47) family. DIT1 subfamily.</text>
</comment>
<dbReference type="PIRSF" id="PIRSF002457">
    <property type="entry name" value="DASS"/>
    <property type="match status" value="1"/>
</dbReference>
<dbReference type="AlphaFoldDB" id="A0A9X4PB24"/>
<protein>
    <submittedName>
        <fullName evidence="7">Anion permease</fullName>
    </submittedName>
</protein>
<evidence type="ECO:0000313" key="8">
    <source>
        <dbReference type="Proteomes" id="UP001155500"/>
    </source>
</evidence>
<evidence type="ECO:0000313" key="7">
    <source>
        <dbReference type="EMBL" id="MDG6895865.1"/>
    </source>
</evidence>
<feature type="transmembrane region" description="Helical" evidence="6">
    <location>
        <begin position="133"/>
        <end position="150"/>
    </location>
</feature>
<dbReference type="GO" id="GO:0016020">
    <property type="term" value="C:membrane"/>
    <property type="evidence" value="ECO:0007669"/>
    <property type="project" value="UniProtKB-SubCell"/>
</dbReference>
<feature type="transmembrane region" description="Helical" evidence="6">
    <location>
        <begin position="12"/>
        <end position="29"/>
    </location>
</feature>
<feature type="transmembrane region" description="Helical" evidence="6">
    <location>
        <begin position="401"/>
        <end position="427"/>
    </location>
</feature>
<dbReference type="EMBL" id="LWID01000001">
    <property type="protein sequence ID" value="MDG6895865.1"/>
    <property type="molecule type" value="Genomic_DNA"/>
</dbReference>
<feature type="transmembrane region" description="Helical" evidence="6">
    <location>
        <begin position="457"/>
        <end position="480"/>
    </location>
</feature>
<accession>A0A9X4PB24</accession>
<evidence type="ECO:0000256" key="1">
    <source>
        <dbReference type="ARBA" id="ARBA00004141"/>
    </source>
</evidence>
<dbReference type="Pfam" id="PF00939">
    <property type="entry name" value="Na_sulph_symp"/>
    <property type="match status" value="1"/>
</dbReference>
<comment type="caution">
    <text evidence="7">The sequence shown here is derived from an EMBL/GenBank/DDBJ whole genome shotgun (WGS) entry which is preliminary data.</text>
</comment>
<feature type="transmembrane region" description="Helical" evidence="6">
    <location>
        <begin position="93"/>
        <end position="112"/>
    </location>
</feature>
<evidence type="ECO:0000256" key="6">
    <source>
        <dbReference type="SAM" id="Phobius"/>
    </source>
</evidence>
<keyword evidence="8" id="KW-1185">Reference proteome</keyword>
<evidence type="ECO:0000256" key="3">
    <source>
        <dbReference type="ARBA" id="ARBA00022692"/>
    </source>
</evidence>
<comment type="subcellular location">
    <subcellularLocation>
        <location evidence="1">Membrane</location>
        <topology evidence="1">Multi-pass membrane protein</topology>
    </subcellularLocation>
</comment>
<feature type="transmembrane region" description="Helical" evidence="6">
    <location>
        <begin position="302"/>
        <end position="319"/>
    </location>
</feature>
<name>A0A9X4PB24_9PAST</name>